<evidence type="ECO:0000313" key="3">
    <source>
        <dbReference type="Proteomes" id="UP000078410"/>
    </source>
</evidence>
<keyword evidence="3" id="KW-1185">Reference proteome</keyword>
<proteinExistence type="predicted"/>
<feature type="region of interest" description="Disordered" evidence="1">
    <location>
        <begin position="1"/>
        <end position="37"/>
    </location>
</feature>
<dbReference type="RefSeq" id="WP_245164387.1">
    <property type="nucleotide sequence ID" value="NZ_LXER01000017.1"/>
</dbReference>
<comment type="caution">
    <text evidence="2">The sequence shown here is derived from an EMBL/GenBank/DDBJ whole genome shotgun (WGS) entry which is preliminary data.</text>
</comment>
<dbReference type="EMBL" id="LXER01000017">
    <property type="protein sequence ID" value="OAT32027.1"/>
    <property type="molecule type" value="Genomic_DNA"/>
</dbReference>
<name>A0A1B7IQL2_9ENTR</name>
<accession>A0A1B7IQL2</accession>
<organism evidence="2 3">
    <name type="scientific">Buttiauxella brennerae ATCC 51605</name>
    <dbReference type="NCBI Taxonomy" id="1354251"/>
    <lineage>
        <taxon>Bacteria</taxon>
        <taxon>Pseudomonadati</taxon>
        <taxon>Pseudomonadota</taxon>
        <taxon>Gammaproteobacteria</taxon>
        <taxon>Enterobacterales</taxon>
        <taxon>Enterobacteriaceae</taxon>
        <taxon>Buttiauxella</taxon>
    </lineage>
</organism>
<dbReference type="PATRIC" id="fig|1354251.4.peg.1981"/>
<protein>
    <submittedName>
        <fullName evidence="2">Uncharacterized protein</fullName>
    </submittedName>
</protein>
<dbReference type="Proteomes" id="UP000078410">
    <property type="component" value="Unassembled WGS sequence"/>
</dbReference>
<sequence>METLEQAIARQKAQAKAIRNNLSGRSSQKPRLKPRKQAIKEAKAQVLNEAIDAIKDDLRAIKTEEQRRGHYRAISKLSQIRDEL</sequence>
<evidence type="ECO:0000313" key="2">
    <source>
        <dbReference type="EMBL" id="OAT32027.1"/>
    </source>
</evidence>
<feature type="compositionally biased region" description="Basic residues" evidence="1">
    <location>
        <begin position="28"/>
        <end position="37"/>
    </location>
</feature>
<reference evidence="2 3" key="1">
    <citation type="submission" date="2016-04" db="EMBL/GenBank/DDBJ databases">
        <title>ATOL: Assembling a taxonomically balanced genome-scale reconstruction of the evolutionary history of the Enterobacteriaceae.</title>
        <authorList>
            <person name="Plunkett G.III."/>
            <person name="Neeno-Eckwall E.C."/>
            <person name="Glasner J.D."/>
            <person name="Perna N.T."/>
        </authorList>
    </citation>
    <scope>NUCLEOTIDE SEQUENCE [LARGE SCALE GENOMIC DNA]</scope>
    <source>
        <strain evidence="2 3">ATCC 51605</strain>
    </source>
</reference>
<evidence type="ECO:0000256" key="1">
    <source>
        <dbReference type="SAM" id="MobiDB-lite"/>
    </source>
</evidence>
<gene>
    <name evidence="2" type="ORF">M975_1919</name>
</gene>
<dbReference type="AlphaFoldDB" id="A0A1B7IQL2"/>
<feature type="compositionally biased region" description="Low complexity" evidence="1">
    <location>
        <begin position="1"/>
        <end position="19"/>
    </location>
</feature>